<feature type="region of interest" description="Disordered" evidence="1">
    <location>
        <begin position="133"/>
        <end position="153"/>
    </location>
</feature>
<accession>A0ABV3Q0E4</accession>
<gene>
    <name evidence="3" type="ORF">AB1471_03235</name>
</gene>
<evidence type="ECO:0000256" key="1">
    <source>
        <dbReference type="SAM" id="MobiDB-lite"/>
    </source>
</evidence>
<dbReference type="RefSeq" id="WP_367778163.1">
    <property type="nucleotide sequence ID" value="NZ_JBFMIA010000002.1"/>
</dbReference>
<dbReference type="InterPro" id="IPR058639">
    <property type="entry name" value="BSH_YknX-like"/>
</dbReference>
<feature type="compositionally biased region" description="Low complexity" evidence="1">
    <location>
        <begin position="133"/>
        <end position="151"/>
    </location>
</feature>
<sequence length="426" mass="47280">MNTRNKWMGVGLLALLFVGSNLYLIKTDADLIDRTSIVHDQKQAQIENLQHLLVKNGVIDTAAEQHVYFSEQLGMFTRFLVEEGQMVTQGTPLYEYTVLDLEEQRLLFESEAEQLSSEISSLESYIGELSSIESQLPSGSSPSTTNTPTNSLEDEELMITIGLEVGIDITDATIDQTRSILNQKIGEQEAVIGRLEAEQEKFERLISGLEESPVVTIESEFDGKIANLAEDMGNPLITIHTESLVSKSTLTEAEAREVLTGMSSRVTSPVANATVDGAVLTNTQIPEEQPVLGSNSLYPVAIDLFEQGNEWFIGQHVVNEIVLDESLDATTVPIISLDEQQRVNVLSATGLVEPRMVEFGLRVEDRQEALDNVAPGEWIVADPKQVERFNSPYLAQMTIKRLTFDNLDHMATRDNWKHLLLGVLPH</sequence>
<dbReference type="SUPFAM" id="SSF46579">
    <property type="entry name" value="Prefoldin"/>
    <property type="match status" value="1"/>
</dbReference>
<dbReference type="EMBL" id="JBFMIA010000002">
    <property type="protein sequence ID" value="MEW9500812.1"/>
    <property type="molecule type" value="Genomic_DNA"/>
</dbReference>
<dbReference type="PANTHER" id="PTHR30469:SF15">
    <property type="entry name" value="HLYD FAMILY OF SECRETION PROTEINS"/>
    <property type="match status" value="1"/>
</dbReference>
<evidence type="ECO:0000259" key="2">
    <source>
        <dbReference type="Pfam" id="PF25984"/>
    </source>
</evidence>
<proteinExistence type="predicted"/>
<feature type="domain" description="YknX-like barrel-sandwich hybrid" evidence="2">
    <location>
        <begin position="65"/>
        <end position="232"/>
    </location>
</feature>
<dbReference type="Proteomes" id="UP001556040">
    <property type="component" value="Unassembled WGS sequence"/>
</dbReference>
<dbReference type="PANTHER" id="PTHR30469">
    <property type="entry name" value="MULTIDRUG RESISTANCE PROTEIN MDTA"/>
    <property type="match status" value="1"/>
</dbReference>
<evidence type="ECO:0000313" key="3">
    <source>
        <dbReference type="EMBL" id="MEW9500812.1"/>
    </source>
</evidence>
<keyword evidence="4" id="KW-1185">Reference proteome</keyword>
<protein>
    <recommendedName>
        <fullName evidence="2">YknX-like barrel-sandwich hybrid domain-containing protein</fullName>
    </recommendedName>
</protein>
<comment type="caution">
    <text evidence="3">The sequence shown here is derived from an EMBL/GenBank/DDBJ whole genome shotgun (WGS) entry which is preliminary data.</text>
</comment>
<evidence type="ECO:0000313" key="4">
    <source>
        <dbReference type="Proteomes" id="UP001556040"/>
    </source>
</evidence>
<name>A0ABV3Q0E4_9BACL</name>
<dbReference type="Pfam" id="PF25984">
    <property type="entry name" value="BSH_YknX"/>
    <property type="match status" value="1"/>
</dbReference>
<organism evidence="3 4">
    <name type="scientific">Jeotgalibacillus marinus</name>
    <dbReference type="NCBI Taxonomy" id="86667"/>
    <lineage>
        <taxon>Bacteria</taxon>
        <taxon>Bacillati</taxon>
        <taxon>Bacillota</taxon>
        <taxon>Bacilli</taxon>
        <taxon>Bacillales</taxon>
        <taxon>Caryophanaceae</taxon>
        <taxon>Jeotgalibacillus</taxon>
    </lineage>
</organism>
<reference evidence="3 4" key="1">
    <citation type="journal article" date="1979" name="Int. J. Syst. Evol. Microbiol.">
        <title>Bacillus globisporus subsp. marinus subsp. nov.</title>
        <authorList>
            <person name="Liu H."/>
        </authorList>
    </citation>
    <scope>NUCLEOTIDE SEQUENCE [LARGE SCALE GENOMIC DNA]</scope>
    <source>
        <strain evidence="3 4">DSM 1297</strain>
    </source>
</reference>